<dbReference type="PANTHER" id="PTHR43124">
    <property type="entry name" value="PURINE EFFLUX PUMP PBUE"/>
    <property type="match status" value="1"/>
</dbReference>
<dbReference type="InterPro" id="IPR020846">
    <property type="entry name" value="MFS_dom"/>
</dbReference>
<evidence type="ECO:0000256" key="4">
    <source>
        <dbReference type="ARBA" id="ARBA00022989"/>
    </source>
</evidence>
<reference evidence="8 9" key="1">
    <citation type="submission" date="2017-11" db="EMBL/GenBank/DDBJ databases">
        <title>Genomic Encyclopedia of Archaeal and Bacterial Type Strains, Phase II (KMG-II): From Individual Species to Whole Genera.</title>
        <authorList>
            <person name="Goeker M."/>
        </authorList>
    </citation>
    <scope>NUCLEOTIDE SEQUENCE [LARGE SCALE GENOMIC DNA]</scope>
    <source>
        <strain evidence="8 9">DSM 25478</strain>
    </source>
</reference>
<feature type="transmembrane region" description="Helical" evidence="6">
    <location>
        <begin position="369"/>
        <end position="389"/>
    </location>
</feature>
<gene>
    <name evidence="8" type="ORF">CLV28_1109</name>
</gene>
<feature type="transmembrane region" description="Helical" evidence="6">
    <location>
        <begin position="21"/>
        <end position="44"/>
    </location>
</feature>
<dbReference type="SUPFAM" id="SSF103473">
    <property type="entry name" value="MFS general substrate transporter"/>
    <property type="match status" value="1"/>
</dbReference>
<evidence type="ECO:0000256" key="3">
    <source>
        <dbReference type="ARBA" id="ARBA00022692"/>
    </source>
</evidence>
<keyword evidence="9" id="KW-1185">Reference proteome</keyword>
<dbReference type="AlphaFoldDB" id="A0A2M9D1D2"/>
<dbReference type="Gene3D" id="1.20.1250.20">
    <property type="entry name" value="MFS general substrate transporter like domains"/>
    <property type="match status" value="1"/>
</dbReference>
<dbReference type="EMBL" id="PGFE01000001">
    <property type="protein sequence ID" value="PJJ77883.1"/>
    <property type="molecule type" value="Genomic_DNA"/>
</dbReference>
<feature type="transmembrane region" description="Helical" evidence="6">
    <location>
        <begin position="146"/>
        <end position="164"/>
    </location>
</feature>
<dbReference type="PANTHER" id="PTHR43124:SF3">
    <property type="entry name" value="CHLORAMPHENICOL EFFLUX PUMP RV0191"/>
    <property type="match status" value="1"/>
</dbReference>
<name>A0A2M9D1D2_9CELL</name>
<dbReference type="InterPro" id="IPR050189">
    <property type="entry name" value="MFS_Efflux_Transporters"/>
</dbReference>
<feature type="transmembrane region" description="Helical" evidence="6">
    <location>
        <begin position="176"/>
        <end position="197"/>
    </location>
</feature>
<evidence type="ECO:0000256" key="5">
    <source>
        <dbReference type="ARBA" id="ARBA00023136"/>
    </source>
</evidence>
<evidence type="ECO:0000256" key="2">
    <source>
        <dbReference type="ARBA" id="ARBA00022475"/>
    </source>
</evidence>
<proteinExistence type="predicted"/>
<dbReference type="InterPro" id="IPR036259">
    <property type="entry name" value="MFS_trans_sf"/>
</dbReference>
<dbReference type="GO" id="GO:0005886">
    <property type="term" value="C:plasma membrane"/>
    <property type="evidence" value="ECO:0007669"/>
    <property type="project" value="UniProtKB-SubCell"/>
</dbReference>
<protein>
    <submittedName>
        <fullName evidence="8">Putative MFS family arabinose efflux permease</fullName>
    </submittedName>
</protein>
<dbReference type="RefSeq" id="WP_239073289.1">
    <property type="nucleotide sequence ID" value="NZ_BOOX01000010.1"/>
</dbReference>
<accession>A0A2M9D1D2</accession>
<feature type="transmembrane region" description="Helical" evidence="6">
    <location>
        <begin position="56"/>
        <end position="76"/>
    </location>
</feature>
<feature type="transmembrane region" description="Helical" evidence="6">
    <location>
        <begin position="120"/>
        <end position="139"/>
    </location>
</feature>
<evidence type="ECO:0000256" key="6">
    <source>
        <dbReference type="SAM" id="Phobius"/>
    </source>
</evidence>
<dbReference type="Proteomes" id="UP000231693">
    <property type="component" value="Unassembled WGS sequence"/>
</dbReference>
<evidence type="ECO:0000259" key="7">
    <source>
        <dbReference type="PROSITE" id="PS50850"/>
    </source>
</evidence>
<dbReference type="PROSITE" id="PS50850">
    <property type="entry name" value="MFS"/>
    <property type="match status" value="1"/>
</dbReference>
<keyword evidence="4 6" id="KW-1133">Transmembrane helix</keyword>
<dbReference type="InterPro" id="IPR011701">
    <property type="entry name" value="MFS"/>
</dbReference>
<feature type="transmembrane region" description="Helical" evidence="6">
    <location>
        <begin position="88"/>
        <end position="114"/>
    </location>
</feature>
<dbReference type="CDD" id="cd17324">
    <property type="entry name" value="MFS_NepI_like"/>
    <property type="match status" value="1"/>
</dbReference>
<feature type="transmembrane region" description="Helical" evidence="6">
    <location>
        <begin position="281"/>
        <end position="301"/>
    </location>
</feature>
<feature type="transmembrane region" description="Helical" evidence="6">
    <location>
        <begin position="307"/>
        <end position="330"/>
    </location>
</feature>
<feature type="transmembrane region" description="Helical" evidence="6">
    <location>
        <begin position="252"/>
        <end position="274"/>
    </location>
</feature>
<feature type="transmembrane region" description="Helical" evidence="6">
    <location>
        <begin position="218"/>
        <end position="246"/>
    </location>
</feature>
<evidence type="ECO:0000313" key="8">
    <source>
        <dbReference type="EMBL" id="PJJ77883.1"/>
    </source>
</evidence>
<comment type="subcellular location">
    <subcellularLocation>
        <location evidence="1">Cell membrane</location>
        <topology evidence="1">Multi-pass membrane protein</topology>
    </subcellularLocation>
</comment>
<dbReference type="Pfam" id="PF07690">
    <property type="entry name" value="MFS_1"/>
    <property type="match status" value="1"/>
</dbReference>
<keyword evidence="2" id="KW-1003">Cell membrane</keyword>
<comment type="caution">
    <text evidence="8">The sequence shown here is derived from an EMBL/GenBank/DDBJ whole genome shotgun (WGS) entry which is preliminary data.</text>
</comment>
<keyword evidence="3 6" id="KW-0812">Transmembrane</keyword>
<dbReference type="GO" id="GO:0022857">
    <property type="term" value="F:transmembrane transporter activity"/>
    <property type="evidence" value="ECO:0007669"/>
    <property type="project" value="InterPro"/>
</dbReference>
<sequence length="397" mass="39990">MTPDPADRRPTPPPSLRGAMPGLLTLAVATFVAITVEVLPVGLLPQIAEGVGVSESRAGLLVTIYALMVAALAIPLTALTRRLPRKPLLVGTLVGYAASNVVVMLAPGFAVLAVGRTLGGIAHALFFSVAIAYATRIVGPLQVGRALSITSAGGTAGFVLGVPLSTSLGEAVGWRWAFGVLVIACLLAAALVVALLPAVENTPPRDKRAAGGGHRSRLAIAATANSLVFLGHYTVYTYIAVILLGAGLRDSALGPVLLVFGALGLVGTAFAAWAVDRRPRLGAALPVAVVTATLVALGLALPHLVPVLLVCMVWLAAFGAMPPVFQAAVIRSDGVSPDISGAFVNTTANLGIGVGAALGGAVLEASGASMLAWVGAGIVALALVLVLVAPRTFPARP</sequence>
<evidence type="ECO:0000313" key="9">
    <source>
        <dbReference type="Proteomes" id="UP000231693"/>
    </source>
</evidence>
<organism evidence="8 9">
    <name type="scientific">Sediminihabitans luteus</name>
    <dbReference type="NCBI Taxonomy" id="1138585"/>
    <lineage>
        <taxon>Bacteria</taxon>
        <taxon>Bacillati</taxon>
        <taxon>Actinomycetota</taxon>
        <taxon>Actinomycetes</taxon>
        <taxon>Micrococcales</taxon>
        <taxon>Cellulomonadaceae</taxon>
        <taxon>Sediminihabitans</taxon>
    </lineage>
</organism>
<feature type="domain" description="Major facilitator superfamily (MFS) profile" evidence="7">
    <location>
        <begin position="22"/>
        <end position="394"/>
    </location>
</feature>
<evidence type="ECO:0000256" key="1">
    <source>
        <dbReference type="ARBA" id="ARBA00004651"/>
    </source>
</evidence>
<keyword evidence="5 6" id="KW-0472">Membrane</keyword>
<feature type="transmembrane region" description="Helical" evidence="6">
    <location>
        <begin position="342"/>
        <end position="363"/>
    </location>
</feature>